<evidence type="ECO:0000256" key="5">
    <source>
        <dbReference type="ARBA" id="ARBA00022989"/>
    </source>
</evidence>
<keyword evidence="2 7" id="KW-0813">Transport</keyword>
<sequence length="306" mass="33943">MQTSRYIVKRVLLAFVSIFAIITITYFLMNLMPGDPFMSEKASEENRAILIAKYGLDQPVYVQYGKYLTNLLKGDMGTSYVLQKGRAVKDIIFQSFAVSMGLGVRALILAIVCGIILGCIAGLCKDKWPDAVIRVFSSIGISMPGYVIASALMIFLAVSFKVLPVSYNKPGGWIMPMVTLAIYPTSYLTRLTRASILEVMNQDYLRTERAKGMSEFVVVFVHALKNSLIPVITYLGPLTASILTGGFVAESVFSVPGLGRYFVSSISRRDYTMIMGVTIFYSALIVFMNLICDILYKIVDPRIKLD</sequence>
<evidence type="ECO:0000256" key="7">
    <source>
        <dbReference type="RuleBase" id="RU363032"/>
    </source>
</evidence>
<keyword evidence="6 7" id="KW-0472">Membrane</keyword>
<dbReference type="InterPro" id="IPR045621">
    <property type="entry name" value="BPD_transp_1_N"/>
</dbReference>
<dbReference type="SUPFAM" id="SSF161098">
    <property type="entry name" value="MetI-like"/>
    <property type="match status" value="1"/>
</dbReference>
<dbReference type="InterPro" id="IPR035906">
    <property type="entry name" value="MetI-like_sf"/>
</dbReference>
<comment type="subcellular location">
    <subcellularLocation>
        <location evidence="1 7">Cell membrane</location>
        <topology evidence="1 7">Multi-pass membrane protein</topology>
    </subcellularLocation>
</comment>
<dbReference type="EMBL" id="JAOQJL010000006">
    <property type="protein sequence ID" value="MCU6764631.1"/>
    <property type="molecule type" value="Genomic_DNA"/>
</dbReference>
<feature type="domain" description="ABC transmembrane type-1" evidence="8">
    <location>
        <begin position="96"/>
        <end position="296"/>
    </location>
</feature>
<feature type="transmembrane region" description="Helical" evidence="7">
    <location>
        <begin position="12"/>
        <end position="29"/>
    </location>
</feature>
<evidence type="ECO:0000256" key="3">
    <source>
        <dbReference type="ARBA" id="ARBA00022475"/>
    </source>
</evidence>
<dbReference type="RefSeq" id="WP_158420826.1">
    <property type="nucleotide sequence ID" value="NZ_JAOQJL010000006.1"/>
</dbReference>
<evidence type="ECO:0000313" key="10">
    <source>
        <dbReference type="Proteomes" id="UP001652409"/>
    </source>
</evidence>
<accession>A0ABT2TQZ6</accession>
<reference evidence="9 10" key="1">
    <citation type="journal article" date="2021" name="ISME Commun">
        <title>Automated analysis of genomic sequences facilitates high-throughput and comprehensive description of bacteria.</title>
        <authorList>
            <person name="Hitch T.C.A."/>
        </authorList>
    </citation>
    <scope>NUCLEOTIDE SEQUENCE [LARGE SCALE GENOMIC DNA]</scope>
    <source>
        <strain evidence="9 10">Sanger_23</strain>
    </source>
</reference>
<evidence type="ECO:0000259" key="8">
    <source>
        <dbReference type="PROSITE" id="PS50928"/>
    </source>
</evidence>
<keyword evidence="10" id="KW-1185">Reference proteome</keyword>
<name>A0ABT2TQZ6_9FIRM</name>
<dbReference type="Pfam" id="PF00528">
    <property type="entry name" value="BPD_transp_1"/>
    <property type="match status" value="1"/>
</dbReference>
<feature type="transmembrane region" description="Helical" evidence="7">
    <location>
        <begin position="212"/>
        <end position="232"/>
    </location>
</feature>
<evidence type="ECO:0000256" key="2">
    <source>
        <dbReference type="ARBA" id="ARBA00022448"/>
    </source>
</evidence>
<dbReference type="PANTHER" id="PTHR30465:SF74">
    <property type="entry name" value="OLIGOPEPTIDE TRANSPORT SYSTEM PERMEASE PROTEIN OPPB"/>
    <property type="match status" value="1"/>
</dbReference>
<keyword evidence="4 7" id="KW-0812">Transmembrane</keyword>
<feature type="transmembrane region" description="Helical" evidence="7">
    <location>
        <begin position="238"/>
        <end position="259"/>
    </location>
</feature>
<dbReference type="Proteomes" id="UP001652409">
    <property type="component" value="Unassembled WGS sequence"/>
</dbReference>
<evidence type="ECO:0000256" key="6">
    <source>
        <dbReference type="ARBA" id="ARBA00023136"/>
    </source>
</evidence>
<dbReference type="InterPro" id="IPR000515">
    <property type="entry name" value="MetI-like"/>
</dbReference>
<protein>
    <submittedName>
        <fullName evidence="9">ABC transporter permease</fullName>
    </submittedName>
</protein>
<comment type="similarity">
    <text evidence="7">Belongs to the binding-protein-dependent transport system permease family.</text>
</comment>
<proteinExistence type="inferred from homology"/>
<comment type="caution">
    <text evidence="9">The sequence shown here is derived from an EMBL/GenBank/DDBJ whole genome shotgun (WGS) entry which is preliminary data.</text>
</comment>
<evidence type="ECO:0000256" key="1">
    <source>
        <dbReference type="ARBA" id="ARBA00004651"/>
    </source>
</evidence>
<feature type="transmembrane region" description="Helical" evidence="7">
    <location>
        <begin position="102"/>
        <end position="123"/>
    </location>
</feature>
<dbReference type="CDD" id="cd06261">
    <property type="entry name" value="TM_PBP2"/>
    <property type="match status" value="1"/>
</dbReference>
<dbReference type="PANTHER" id="PTHR30465">
    <property type="entry name" value="INNER MEMBRANE ABC TRANSPORTER"/>
    <property type="match status" value="1"/>
</dbReference>
<evidence type="ECO:0000256" key="4">
    <source>
        <dbReference type="ARBA" id="ARBA00022692"/>
    </source>
</evidence>
<feature type="transmembrane region" description="Helical" evidence="7">
    <location>
        <begin position="172"/>
        <end position="191"/>
    </location>
</feature>
<gene>
    <name evidence="9" type="ORF">OCV61_04310</name>
</gene>
<feature type="transmembrane region" description="Helical" evidence="7">
    <location>
        <begin position="135"/>
        <end position="160"/>
    </location>
</feature>
<organism evidence="9 10">
    <name type="scientific">Blautia ammoniilytica</name>
    <dbReference type="NCBI Taxonomy" id="2981782"/>
    <lineage>
        <taxon>Bacteria</taxon>
        <taxon>Bacillati</taxon>
        <taxon>Bacillota</taxon>
        <taxon>Clostridia</taxon>
        <taxon>Lachnospirales</taxon>
        <taxon>Lachnospiraceae</taxon>
        <taxon>Blautia</taxon>
    </lineage>
</organism>
<dbReference type="Pfam" id="PF19300">
    <property type="entry name" value="BPD_transp_1_N"/>
    <property type="match status" value="1"/>
</dbReference>
<evidence type="ECO:0000313" key="9">
    <source>
        <dbReference type="EMBL" id="MCU6764631.1"/>
    </source>
</evidence>
<keyword evidence="3" id="KW-1003">Cell membrane</keyword>
<dbReference type="PROSITE" id="PS50928">
    <property type="entry name" value="ABC_TM1"/>
    <property type="match status" value="1"/>
</dbReference>
<dbReference type="Gene3D" id="1.10.3720.10">
    <property type="entry name" value="MetI-like"/>
    <property type="match status" value="1"/>
</dbReference>
<feature type="transmembrane region" description="Helical" evidence="7">
    <location>
        <begin position="271"/>
        <end position="296"/>
    </location>
</feature>
<keyword evidence="5 7" id="KW-1133">Transmembrane helix</keyword>